<dbReference type="EMBL" id="JAJATZ010000003">
    <property type="protein sequence ID" value="MCB5198936.1"/>
    <property type="molecule type" value="Genomic_DNA"/>
</dbReference>
<proteinExistence type="predicted"/>
<dbReference type="PANTHER" id="PTHR41523:SF8">
    <property type="entry name" value="ETHYLENE RESPONSE SENSOR PROTEIN"/>
    <property type="match status" value="1"/>
</dbReference>
<keyword evidence="3" id="KW-0597">Phosphoprotein</keyword>
<accession>A0ABS8BTY3</accession>
<evidence type="ECO:0000256" key="8">
    <source>
        <dbReference type="SAM" id="Phobius"/>
    </source>
</evidence>
<feature type="transmembrane region" description="Helical" evidence="8">
    <location>
        <begin position="261"/>
        <end position="280"/>
    </location>
</feature>
<evidence type="ECO:0000256" key="7">
    <source>
        <dbReference type="ARBA" id="ARBA00022840"/>
    </source>
</evidence>
<evidence type="ECO:0000256" key="1">
    <source>
        <dbReference type="ARBA" id="ARBA00000085"/>
    </source>
</evidence>
<dbReference type="Pfam" id="PF07568">
    <property type="entry name" value="HisKA_2"/>
    <property type="match status" value="1"/>
</dbReference>
<evidence type="ECO:0000256" key="3">
    <source>
        <dbReference type="ARBA" id="ARBA00022553"/>
    </source>
</evidence>
<comment type="catalytic activity">
    <reaction evidence="1">
        <text>ATP + protein L-histidine = ADP + protein N-phospho-L-histidine.</text>
        <dbReference type="EC" id="2.7.13.3"/>
    </reaction>
</comment>
<keyword evidence="5" id="KW-0547">Nucleotide-binding</keyword>
<comment type="caution">
    <text evidence="10">The sequence shown here is derived from an EMBL/GenBank/DDBJ whole genome shotgun (WGS) entry which is preliminary data.</text>
</comment>
<keyword evidence="4" id="KW-0808">Transferase</keyword>
<organism evidence="10 11">
    <name type="scientific">Loktanella gaetbuli</name>
    <dbReference type="NCBI Taxonomy" id="2881335"/>
    <lineage>
        <taxon>Bacteria</taxon>
        <taxon>Pseudomonadati</taxon>
        <taxon>Pseudomonadota</taxon>
        <taxon>Alphaproteobacteria</taxon>
        <taxon>Rhodobacterales</taxon>
        <taxon>Roseobacteraceae</taxon>
        <taxon>Loktanella</taxon>
    </lineage>
</organism>
<dbReference type="Proteomes" id="UP001138961">
    <property type="component" value="Unassembled WGS sequence"/>
</dbReference>
<dbReference type="RefSeq" id="WP_226747782.1">
    <property type="nucleotide sequence ID" value="NZ_JAJATZ010000003.1"/>
</dbReference>
<dbReference type="InterPro" id="IPR011495">
    <property type="entry name" value="Sig_transdc_His_kin_sub2_dim/P"/>
</dbReference>
<keyword evidence="7" id="KW-0067">ATP-binding</keyword>
<evidence type="ECO:0000256" key="4">
    <source>
        <dbReference type="ARBA" id="ARBA00022679"/>
    </source>
</evidence>
<sequence length="550" mass="60502">MLAIWQTKDLDETLRERTELSLIARTELGSSGERRAIQSGIGSASAIAEMYPELIGDPERCSAAVSRLVENSPIYSFIGFVPVGAPILCSSLRTPISEELIDEEIRSRSSSAVQSIVPLGDITGNGRSFAVLLQPILNDATVVGQVAIAIPTDVLTQQQDMTIDDQPLSMVIYNQAGDVISTQGEPLDPAVVRSLVEPQKNGSIFDPQRRVVRNQRPDGHHQVLTTASLIPGVAYAVGSWDPSHAGLQPPGTVLPTFSLPVLMWFASLLVAYFAVHRLVVAPIRDLQKRMRLFAVNRSLPNTNQMERLPTELFELEKTFGNMAYDLMDDEARMEDSLREKNVLLKEIHHRVKNNLQMISSIINMEIRASDDNFARNTLKRLHARIIGLATVHRLLYKSDNLGRAEAEPLMQEVSSTLFDALSATHPKADTRLTCDTFSLIPDQAVPMSLFIGETGAQAVRDMPVPTAENPGFLHISLKIVSPGTALIICRSPYVVKPDHRATTEVKTGAQLMRAFAMQLGSDFETTESDGIRTRTLSFAITSNIPDALDY</sequence>
<evidence type="ECO:0000256" key="2">
    <source>
        <dbReference type="ARBA" id="ARBA00012438"/>
    </source>
</evidence>
<dbReference type="EC" id="2.7.13.3" evidence="2"/>
<evidence type="ECO:0000259" key="9">
    <source>
        <dbReference type="Pfam" id="PF07568"/>
    </source>
</evidence>
<gene>
    <name evidence="10" type="ORF">LGQ03_06760</name>
</gene>
<dbReference type="PANTHER" id="PTHR41523">
    <property type="entry name" value="TWO-COMPONENT SYSTEM SENSOR PROTEIN"/>
    <property type="match status" value="1"/>
</dbReference>
<evidence type="ECO:0000313" key="10">
    <source>
        <dbReference type="EMBL" id="MCB5198936.1"/>
    </source>
</evidence>
<protein>
    <recommendedName>
        <fullName evidence="2">histidine kinase</fullName>
        <ecNumber evidence="2">2.7.13.3</ecNumber>
    </recommendedName>
</protein>
<reference evidence="10" key="1">
    <citation type="submission" date="2021-10" db="EMBL/GenBank/DDBJ databases">
        <title>Loktanella gaetbuli sp. nov., isolated from a tidal flat.</title>
        <authorList>
            <person name="Park S."/>
            <person name="Yoon J.-H."/>
        </authorList>
    </citation>
    <scope>NUCLEOTIDE SEQUENCE</scope>
    <source>
        <strain evidence="10">TSTF-M6</strain>
    </source>
</reference>
<evidence type="ECO:0000256" key="6">
    <source>
        <dbReference type="ARBA" id="ARBA00022777"/>
    </source>
</evidence>
<keyword evidence="8" id="KW-0812">Transmembrane</keyword>
<dbReference type="Gene3D" id="3.30.450.20">
    <property type="entry name" value="PAS domain"/>
    <property type="match status" value="1"/>
</dbReference>
<keyword evidence="8" id="KW-0472">Membrane</keyword>
<name>A0ABS8BTY3_9RHOB</name>
<dbReference type="GO" id="GO:0016301">
    <property type="term" value="F:kinase activity"/>
    <property type="evidence" value="ECO:0007669"/>
    <property type="project" value="UniProtKB-KW"/>
</dbReference>
<keyword evidence="11" id="KW-1185">Reference proteome</keyword>
<keyword evidence="8" id="KW-1133">Transmembrane helix</keyword>
<keyword evidence="6 10" id="KW-0418">Kinase</keyword>
<evidence type="ECO:0000313" key="11">
    <source>
        <dbReference type="Proteomes" id="UP001138961"/>
    </source>
</evidence>
<evidence type="ECO:0000256" key="5">
    <source>
        <dbReference type="ARBA" id="ARBA00022741"/>
    </source>
</evidence>
<feature type="domain" description="Signal transduction histidine kinase subgroup 2 dimerisation and phosphoacceptor" evidence="9">
    <location>
        <begin position="346"/>
        <end position="419"/>
    </location>
</feature>